<accession>A0A226DQG1</accession>
<dbReference type="EMBL" id="LNIX01000014">
    <property type="protein sequence ID" value="OXA46907.1"/>
    <property type="molecule type" value="Genomic_DNA"/>
</dbReference>
<dbReference type="Proteomes" id="UP000198287">
    <property type="component" value="Unassembled WGS sequence"/>
</dbReference>
<evidence type="ECO:0000313" key="2">
    <source>
        <dbReference type="EMBL" id="OXA46907.1"/>
    </source>
</evidence>
<name>A0A226DQG1_FOLCA</name>
<feature type="transmembrane region" description="Helical" evidence="1">
    <location>
        <begin position="204"/>
        <end position="224"/>
    </location>
</feature>
<feature type="transmembrane region" description="Helical" evidence="1">
    <location>
        <begin position="144"/>
        <end position="162"/>
    </location>
</feature>
<keyword evidence="1" id="KW-1133">Transmembrane helix</keyword>
<keyword evidence="1" id="KW-0812">Transmembrane</keyword>
<keyword evidence="2" id="KW-0675">Receptor</keyword>
<sequence>MLFPHLGIFWRSSWKELRSMPEIYLRNGNLVSIVRKHTQQREIWCIRDNTDYHIPVIIYQLDSTKHTLNELYSQIYAKANVTLYNFNLCSPIDRYVEIKFLTLDQTNQGATIIQTEFEGYQFLTCYGVPYITLNFYLSPFQLELWAALGTTIFTIAALTIGAQHFSSLLEQQPFSAWMYVLASLFEESGFMLRRIEKQSFFRILLGIWSLIALVLTNAYIGIMVSELNLPMRQNHPELFDQLVCDNRYKNLFTSPNLDNTKRSRSAQMKTEYDQAIWLFQYAKYYWNLHLLSLSMPLKSYHDAVKYATNESKVDASCFQLLSKINDLQSLPVFFSALLNLADRYLSNDIHYRSVELNLMLSTKHAFLSAGFNYLNENLTNLDIQGGIESEVVKCGKTVFIGKSSDIIIEHDYLSRKSPP</sequence>
<organism evidence="2 3">
    <name type="scientific">Folsomia candida</name>
    <name type="common">Springtail</name>
    <dbReference type="NCBI Taxonomy" id="158441"/>
    <lineage>
        <taxon>Eukaryota</taxon>
        <taxon>Metazoa</taxon>
        <taxon>Ecdysozoa</taxon>
        <taxon>Arthropoda</taxon>
        <taxon>Hexapoda</taxon>
        <taxon>Collembola</taxon>
        <taxon>Entomobryomorpha</taxon>
        <taxon>Isotomoidea</taxon>
        <taxon>Isotomidae</taxon>
        <taxon>Proisotominae</taxon>
        <taxon>Folsomia</taxon>
    </lineage>
</organism>
<keyword evidence="1" id="KW-0472">Membrane</keyword>
<reference evidence="2 3" key="1">
    <citation type="submission" date="2015-12" db="EMBL/GenBank/DDBJ databases">
        <title>The genome of Folsomia candida.</title>
        <authorList>
            <person name="Faddeeva A."/>
            <person name="Derks M.F."/>
            <person name="Anvar Y."/>
            <person name="Smit S."/>
            <person name="Van Straalen N."/>
            <person name="Roelofs D."/>
        </authorList>
    </citation>
    <scope>NUCLEOTIDE SEQUENCE [LARGE SCALE GENOMIC DNA]</scope>
    <source>
        <strain evidence="2 3">VU population</strain>
        <tissue evidence="2">Whole body</tissue>
    </source>
</reference>
<evidence type="ECO:0000313" key="3">
    <source>
        <dbReference type="Proteomes" id="UP000198287"/>
    </source>
</evidence>
<comment type="caution">
    <text evidence="2">The sequence shown here is derived from an EMBL/GenBank/DDBJ whole genome shotgun (WGS) entry which is preliminary data.</text>
</comment>
<proteinExistence type="predicted"/>
<keyword evidence="3" id="KW-1185">Reference proteome</keyword>
<gene>
    <name evidence="2" type="ORF">Fcan01_18352</name>
</gene>
<dbReference type="Gene3D" id="1.10.287.70">
    <property type="match status" value="1"/>
</dbReference>
<protein>
    <submittedName>
        <fullName evidence="2">Glutamate receptor 3.4</fullName>
    </submittedName>
</protein>
<evidence type="ECO:0000256" key="1">
    <source>
        <dbReference type="SAM" id="Phobius"/>
    </source>
</evidence>
<dbReference type="AlphaFoldDB" id="A0A226DQG1"/>